<comment type="function">
    <text evidence="3">The electron transfer flavoprotein serves as a specific electron acceptor for other dehydrogenases. It transfers the electrons to the main respiratory chain via ETF-ubiquinone oxidoreductase (ETF dehydrogenase).</text>
</comment>
<gene>
    <name evidence="5" type="ORF">LWF01_07815</name>
</gene>
<dbReference type="InterPro" id="IPR014729">
    <property type="entry name" value="Rossmann-like_a/b/a_fold"/>
</dbReference>
<protein>
    <submittedName>
        <fullName evidence="5">Electron transfer flavoprotein subunit beta/FixA family protein</fullName>
    </submittedName>
</protein>
<dbReference type="EMBL" id="CP090958">
    <property type="protein sequence ID" value="WGW13654.1"/>
    <property type="molecule type" value="Genomic_DNA"/>
</dbReference>
<dbReference type="InterPro" id="IPR012255">
    <property type="entry name" value="ETF_b"/>
</dbReference>
<dbReference type="Proteomes" id="UP001209083">
    <property type="component" value="Chromosome"/>
</dbReference>
<organism evidence="5 6">
    <name type="scientific">Saxibacter everestensis</name>
    <dbReference type="NCBI Taxonomy" id="2909229"/>
    <lineage>
        <taxon>Bacteria</taxon>
        <taxon>Bacillati</taxon>
        <taxon>Actinomycetota</taxon>
        <taxon>Actinomycetes</taxon>
        <taxon>Micrococcales</taxon>
        <taxon>Brevibacteriaceae</taxon>
        <taxon>Saxibacter</taxon>
    </lineage>
</organism>
<keyword evidence="6" id="KW-1185">Reference proteome</keyword>
<feature type="domain" description="Electron transfer flavoprotein alpha/beta-subunit N-terminal" evidence="4">
    <location>
        <begin position="24"/>
        <end position="217"/>
    </location>
</feature>
<dbReference type="Gene3D" id="3.40.50.620">
    <property type="entry name" value="HUPs"/>
    <property type="match status" value="1"/>
</dbReference>
<proteinExistence type="predicted"/>
<evidence type="ECO:0000313" key="5">
    <source>
        <dbReference type="EMBL" id="WGW13654.1"/>
    </source>
</evidence>
<dbReference type="Pfam" id="PF01012">
    <property type="entry name" value="ETF"/>
    <property type="match status" value="1"/>
</dbReference>
<comment type="cofactor">
    <cofactor evidence="1">
        <name>FAD</name>
        <dbReference type="ChEBI" id="CHEBI:57692"/>
    </cofactor>
</comment>
<dbReference type="SMART" id="SM00893">
    <property type="entry name" value="ETF"/>
    <property type="match status" value="1"/>
</dbReference>
<dbReference type="RefSeq" id="WP_349640477.1">
    <property type="nucleotide sequence ID" value="NZ_CP090958.1"/>
</dbReference>
<name>A0ABY8QXA1_9MICO</name>
<comment type="subunit">
    <text evidence="2">Heterodimer of an alpha and a beta subunit.</text>
</comment>
<dbReference type="SUPFAM" id="SSF52402">
    <property type="entry name" value="Adenine nucleotide alpha hydrolases-like"/>
    <property type="match status" value="1"/>
</dbReference>
<evidence type="ECO:0000256" key="1">
    <source>
        <dbReference type="ARBA" id="ARBA00001974"/>
    </source>
</evidence>
<dbReference type="PIRSF" id="PIRSF000090">
    <property type="entry name" value="Beta-ETF"/>
    <property type="match status" value="1"/>
</dbReference>
<evidence type="ECO:0000259" key="4">
    <source>
        <dbReference type="SMART" id="SM00893"/>
    </source>
</evidence>
<sequence>MTNILVCIKRVPDTSGDVQLSEDGMTIDARHLGHTLSAHEECAIAIAAELAASSDGMATALSLGAGDAQEQLRHAVALGCGAAILLEAEPDSFGPADVAQAIAAVVRDRKESGAGFDLILLGTDAADTGDFQVAVRLAYQLNLPVLTGIVTVGIDGDTVTARGTGPDGTEVYELPMPAVIAIQEGGVEPRYPSIPGRMRAKRTEIETLPPAVSPRGSGRVRLTLPPAHPGTVKVLGEDATAAPALVDVLSELGVVSK</sequence>
<accession>A0ABY8QXA1</accession>
<dbReference type="InterPro" id="IPR014730">
    <property type="entry name" value="ETF_a/b_N"/>
</dbReference>
<evidence type="ECO:0000256" key="3">
    <source>
        <dbReference type="ARBA" id="ARBA00025649"/>
    </source>
</evidence>
<evidence type="ECO:0000313" key="6">
    <source>
        <dbReference type="Proteomes" id="UP001209083"/>
    </source>
</evidence>
<evidence type="ECO:0000256" key="2">
    <source>
        <dbReference type="ARBA" id="ARBA00011355"/>
    </source>
</evidence>
<reference evidence="5 6" key="1">
    <citation type="submission" date="2023-05" db="EMBL/GenBank/DDBJ databases">
        <title>Lithophilousrod everest ZFBP1038 complete genpme.</title>
        <authorList>
            <person name="Tian M."/>
        </authorList>
    </citation>
    <scope>NUCLEOTIDE SEQUENCE [LARGE SCALE GENOMIC DNA]</scope>
    <source>
        <strain evidence="5 6">ZFBP1038</strain>
    </source>
</reference>
<dbReference type="PANTHER" id="PTHR21294">
    <property type="entry name" value="ELECTRON TRANSFER FLAVOPROTEIN BETA-SUBUNIT"/>
    <property type="match status" value="1"/>
</dbReference>